<dbReference type="PANTHER" id="PTHR19143">
    <property type="entry name" value="FIBRINOGEN/TENASCIN/ANGIOPOEITIN"/>
    <property type="match status" value="1"/>
</dbReference>
<evidence type="ECO:0000256" key="1">
    <source>
        <dbReference type="ARBA" id="ARBA00023157"/>
    </source>
</evidence>
<dbReference type="InterPro" id="IPR050373">
    <property type="entry name" value="Fibrinogen_C-term_domain"/>
</dbReference>
<dbReference type="InterPro" id="IPR002181">
    <property type="entry name" value="Fibrinogen_a/b/g_C_dom"/>
</dbReference>
<protein>
    <recommendedName>
        <fullName evidence="2">Fibrinogen C-terminal domain-containing protein</fullName>
    </recommendedName>
</protein>
<evidence type="ECO:0000259" key="2">
    <source>
        <dbReference type="PROSITE" id="PS51406"/>
    </source>
</evidence>
<dbReference type="PROSITE" id="PS51406">
    <property type="entry name" value="FIBRINOGEN_C_2"/>
    <property type="match status" value="1"/>
</dbReference>
<dbReference type="PROSITE" id="PS00514">
    <property type="entry name" value="FIBRINOGEN_C_1"/>
    <property type="match status" value="1"/>
</dbReference>
<dbReference type="InterPro" id="IPR020837">
    <property type="entry name" value="Fibrinogen_CS"/>
</dbReference>
<dbReference type="InterPro" id="IPR014716">
    <property type="entry name" value="Fibrinogen_a/b/g_C_1"/>
</dbReference>
<dbReference type="Proteomes" id="UP001652680">
    <property type="component" value="Unassembled WGS sequence"/>
</dbReference>
<dbReference type="InterPro" id="IPR036056">
    <property type="entry name" value="Fibrinogen-like_C"/>
</dbReference>
<evidence type="ECO:0000313" key="4">
    <source>
        <dbReference type="Proteomes" id="UP001652680"/>
    </source>
</evidence>
<proteinExistence type="predicted"/>
<dbReference type="SUPFAM" id="SSF56496">
    <property type="entry name" value="Fibrinogen C-terminal domain-like"/>
    <property type="match status" value="1"/>
</dbReference>
<organism evidence="3 4">
    <name type="scientific">Drosophila rhopaloa</name>
    <name type="common">Fruit fly</name>
    <dbReference type="NCBI Taxonomy" id="1041015"/>
    <lineage>
        <taxon>Eukaryota</taxon>
        <taxon>Metazoa</taxon>
        <taxon>Ecdysozoa</taxon>
        <taxon>Arthropoda</taxon>
        <taxon>Hexapoda</taxon>
        <taxon>Insecta</taxon>
        <taxon>Pterygota</taxon>
        <taxon>Neoptera</taxon>
        <taxon>Endopterygota</taxon>
        <taxon>Diptera</taxon>
        <taxon>Brachycera</taxon>
        <taxon>Muscomorpha</taxon>
        <taxon>Ephydroidea</taxon>
        <taxon>Drosophilidae</taxon>
        <taxon>Drosophila</taxon>
        <taxon>Sophophora</taxon>
    </lineage>
</organism>
<feature type="domain" description="Fibrinogen C-terminal" evidence="2">
    <location>
        <begin position="67"/>
        <end position="152"/>
    </location>
</feature>
<name>A0ABM5JFC8_DRORH</name>
<accession>A0ABM5JFC8</accession>
<dbReference type="GeneID" id="108053693"/>
<dbReference type="EnsemblMetazoa" id="XM_044461598.1">
    <property type="protein sequence ID" value="XP_044317533.1"/>
    <property type="gene ID" value="LOC108053693"/>
</dbReference>
<dbReference type="Gene3D" id="3.90.215.10">
    <property type="entry name" value="Gamma Fibrinogen, chain A, domain 1"/>
    <property type="match status" value="2"/>
</dbReference>
<dbReference type="Pfam" id="PF00147">
    <property type="entry name" value="Fibrinogen_C"/>
    <property type="match status" value="1"/>
</dbReference>
<keyword evidence="4" id="KW-1185">Reference proteome</keyword>
<reference evidence="3" key="2">
    <citation type="submission" date="2025-05" db="UniProtKB">
        <authorList>
            <consortium name="EnsemblMetazoa"/>
        </authorList>
    </citation>
    <scope>IDENTIFICATION</scope>
</reference>
<reference evidence="4" key="1">
    <citation type="journal article" date="2021" name="Elife">
        <title>Highly contiguous assemblies of 101 drosophilid genomes.</title>
        <authorList>
            <person name="Kim B.Y."/>
            <person name="Wang J.R."/>
            <person name="Miller D.E."/>
            <person name="Barmina O."/>
            <person name="Delaney E."/>
            <person name="Thompson A."/>
            <person name="Comeault A.A."/>
            <person name="Peede D."/>
            <person name="D'Agostino E.R."/>
            <person name="Pelaez J."/>
            <person name="Aguilar J.M."/>
            <person name="Haji D."/>
            <person name="Matsunaga T."/>
            <person name="Armstrong E.E."/>
            <person name="Zych M."/>
            <person name="Ogawa Y."/>
            <person name="Stamenkovic-Radak M."/>
            <person name="Jelic M."/>
            <person name="Veselinovic M.S."/>
            <person name="Tanaskovic M."/>
            <person name="Eric P."/>
            <person name="Gao J.J."/>
            <person name="Katoh T.K."/>
            <person name="Toda M.J."/>
            <person name="Watabe H."/>
            <person name="Watada M."/>
            <person name="Davis J.S."/>
            <person name="Moyle L.C."/>
            <person name="Manoli G."/>
            <person name="Bertolini E."/>
            <person name="Kostal V."/>
            <person name="Hawley R.S."/>
            <person name="Takahashi A."/>
            <person name="Jones C.D."/>
            <person name="Price D.K."/>
            <person name="Whiteman N."/>
            <person name="Kopp A."/>
            <person name="Matute D.R."/>
            <person name="Petrov D.A."/>
        </authorList>
    </citation>
    <scope>NUCLEOTIDE SEQUENCE [LARGE SCALE GENOMIC DNA]</scope>
</reference>
<dbReference type="RefSeq" id="XP_044317533.1">
    <property type="nucleotide sequence ID" value="XM_044461598.1"/>
</dbReference>
<evidence type="ECO:0000313" key="3">
    <source>
        <dbReference type="EnsemblMetazoa" id="XP_044317533.1"/>
    </source>
</evidence>
<sequence length="155" mass="17612">MKESFSQERADIYPTSCLSTDNQNRSSLMVQVPGHPGFYVACDTSQLAELGWLVIQRRKSGKVNFFGDSLSYHKGQAFSTYDQDNDKSGNTNCAQFHVGAWWYNNCAQSNLNGQHVDIFGKLPEDKARLITWNSFNTSSHFSFVQMMIRPKFGCF</sequence>
<dbReference type="SMART" id="SM00186">
    <property type="entry name" value="FBG"/>
    <property type="match status" value="1"/>
</dbReference>
<keyword evidence="1" id="KW-1015">Disulfide bond</keyword>